<dbReference type="PRINTS" id="PR00385">
    <property type="entry name" value="P450"/>
</dbReference>
<dbReference type="Gene3D" id="1.10.630.10">
    <property type="entry name" value="Cytochrome P450"/>
    <property type="match status" value="1"/>
</dbReference>
<comment type="similarity">
    <text evidence="1 2">Belongs to the cytochrome P450 family.</text>
</comment>
<evidence type="ECO:0000313" key="3">
    <source>
        <dbReference type="EMBL" id="MDX8050923.1"/>
    </source>
</evidence>
<dbReference type="InterPro" id="IPR001128">
    <property type="entry name" value="Cyt_P450"/>
</dbReference>
<dbReference type="InterPro" id="IPR036396">
    <property type="entry name" value="Cyt_P450_sf"/>
</dbReference>
<dbReference type="PRINTS" id="PR00359">
    <property type="entry name" value="BP450"/>
</dbReference>
<dbReference type="InterPro" id="IPR017972">
    <property type="entry name" value="Cyt_P450_CS"/>
</dbReference>
<name>A0ABU4TS47_9PSEU</name>
<sequence length="408" mass="44667">MDDDQDHGEEALFGNSFLRDTHAVQARLCALAPVHRAVAPNGAQVWVVLRYDDAQAAFTDPRLSKDAAGLRAALAAKLGESARGVALTRLVMPHMLHSDPPDHTRMRRLVVKAFTRRQIESLRPRITEFARALLDRLGGRSEADLVAEYAFPLPTMVISELIGVPLEDQERFRGWSDDFARGGDPGEQARAAGRITSYLAGRLPVVRAEPKDDLLSELVRAHDDDDDRLNDEELLGTVLLLMVAGHETSANLIANGTLALLRERGRWESVCAEPESLPGVIEELLRFDGPGTMASLRFTTAEVEIGGVAIPAGEIVLIGLSSANRDPARFRDPDRLDPRREPKAHLAFGHGIHFCAGAQLARMEAEIAFRELTGRFPGMRLAAAPDRLSWRPSLLFRGLHALPVAPGP</sequence>
<dbReference type="CDD" id="cd11029">
    <property type="entry name" value="CYP107-like"/>
    <property type="match status" value="1"/>
</dbReference>
<dbReference type="InterPro" id="IPR002397">
    <property type="entry name" value="Cyt_P450_B"/>
</dbReference>
<reference evidence="3 4" key="1">
    <citation type="submission" date="2023-11" db="EMBL/GenBank/DDBJ databases">
        <title>Lentzea sokolovensis, sp. nov., Lentzea kristufkii, sp. nov., and Lentzea miocenensis, sp. nov., rare actinobacteria from Sokolov Coal Basin, Miocene lacustrine sediment, Czech Republic.</title>
        <authorList>
            <person name="Lara A."/>
            <person name="Kotroba L."/>
            <person name="Nouioui I."/>
            <person name="Neumann-Schaal M."/>
            <person name="Mast Y."/>
            <person name="Chronakova A."/>
        </authorList>
    </citation>
    <scope>NUCLEOTIDE SEQUENCE [LARGE SCALE GENOMIC DNA]</scope>
    <source>
        <strain evidence="3 4">BCCO 10_0798</strain>
    </source>
</reference>
<comment type="caution">
    <text evidence="3">The sequence shown here is derived from an EMBL/GenBank/DDBJ whole genome shotgun (WGS) entry which is preliminary data.</text>
</comment>
<gene>
    <name evidence="3" type="ORF">SK571_16155</name>
</gene>
<dbReference type="RefSeq" id="WP_319984899.1">
    <property type="nucleotide sequence ID" value="NZ_JAXAVV010000007.1"/>
</dbReference>
<keyword evidence="2" id="KW-0560">Oxidoreductase</keyword>
<keyword evidence="4" id="KW-1185">Reference proteome</keyword>
<dbReference type="Proteomes" id="UP001271792">
    <property type="component" value="Unassembled WGS sequence"/>
</dbReference>
<evidence type="ECO:0000256" key="2">
    <source>
        <dbReference type="RuleBase" id="RU000461"/>
    </source>
</evidence>
<dbReference type="PANTHER" id="PTHR46696:SF1">
    <property type="entry name" value="CYTOCHROME P450 YJIB-RELATED"/>
    <property type="match status" value="1"/>
</dbReference>
<evidence type="ECO:0000313" key="4">
    <source>
        <dbReference type="Proteomes" id="UP001271792"/>
    </source>
</evidence>
<keyword evidence="2" id="KW-0408">Iron</keyword>
<dbReference type="PANTHER" id="PTHR46696">
    <property type="entry name" value="P450, PUTATIVE (EUROFUNG)-RELATED"/>
    <property type="match status" value="1"/>
</dbReference>
<keyword evidence="2" id="KW-0349">Heme</keyword>
<organism evidence="3 4">
    <name type="scientific">Lentzea kristufekii</name>
    <dbReference type="NCBI Taxonomy" id="3095430"/>
    <lineage>
        <taxon>Bacteria</taxon>
        <taxon>Bacillati</taxon>
        <taxon>Actinomycetota</taxon>
        <taxon>Actinomycetes</taxon>
        <taxon>Pseudonocardiales</taxon>
        <taxon>Pseudonocardiaceae</taxon>
        <taxon>Lentzea</taxon>
    </lineage>
</organism>
<protein>
    <submittedName>
        <fullName evidence="3">Cytochrome P450</fullName>
    </submittedName>
</protein>
<proteinExistence type="inferred from homology"/>
<dbReference type="Pfam" id="PF00067">
    <property type="entry name" value="p450"/>
    <property type="match status" value="1"/>
</dbReference>
<dbReference type="PROSITE" id="PS00086">
    <property type="entry name" value="CYTOCHROME_P450"/>
    <property type="match status" value="1"/>
</dbReference>
<keyword evidence="2" id="KW-0479">Metal-binding</keyword>
<dbReference type="SUPFAM" id="SSF48264">
    <property type="entry name" value="Cytochrome P450"/>
    <property type="match status" value="1"/>
</dbReference>
<accession>A0ABU4TS47</accession>
<evidence type="ECO:0000256" key="1">
    <source>
        <dbReference type="ARBA" id="ARBA00010617"/>
    </source>
</evidence>
<keyword evidence="2" id="KW-0503">Monooxygenase</keyword>
<dbReference type="EMBL" id="JAXAVV010000007">
    <property type="protein sequence ID" value="MDX8050923.1"/>
    <property type="molecule type" value="Genomic_DNA"/>
</dbReference>